<dbReference type="Proteomes" id="UP000297245">
    <property type="component" value="Unassembled WGS sequence"/>
</dbReference>
<reference evidence="2 3" key="1">
    <citation type="journal article" date="2019" name="Nat. Ecol. Evol.">
        <title>Megaphylogeny resolves global patterns of mushroom evolution.</title>
        <authorList>
            <person name="Varga T."/>
            <person name="Krizsan K."/>
            <person name="Foldi C."/>
            <person name="Dima B."/>
            <person name="Sanchez-Garcia M."/>
            <person name="Sanchez-Ramirez S."/>
            <person name="Szollosi G.J."/>
            <person name="Szarkandi J.G."/>
            <person name="Papp V."/>
            <person name="Albert L."/>
            <person name="Andreopoulos W."/>
            <person name="Angelini C."/>
            <person name="Antonin V."/>
            <person name="Barry K.W."/>
            <person name="Bougher N.L."/>
            <person name="Buchanan P."/>
            <person name="Buyck B."/>
            <person name="Bense V."/>
            <person name="Catcheside P."/>
            <person name="Chovatia M."/>
            <person name="Cooper J."/>
            <person name="Damon W."/>
            <person name="Desjardin D."/>
            <person name="Finy P."/>
            <person name="Geml J."/>
            <person name="Haridas S."/>
            <person name="Hughes K."/>
            <person name="Justo A."/>
            <person name="Karasinski D."/>
            <person name="Kautmanova I."/>
            <person name="Kiss B."/>
            <person name="Kocsube S."/>
            <person name="Kotiranta H."/>
            <person name="LaButti K.M."/>
            <person name="Lechner B.E."/>
            <person name="Liimatainen K."/>
            <person name="Lipzen A."/>
            <person name="Lukacs Z."/>
            <person name="Mihaltcheva S."/>
            <person name="Morgado L.N."/>
            <person name="Niskanen T."/>
            <person name="Noordeloos M.E."/>
            <person name="Ohm R.A."/>
            <person name="Ortiz-Santana B."/>
            <person name="Ovrebo C."/>
            <person name="Racz N."/>
            <person name="Riley R."/>
            <person name="Savchenko A."/>
            <person name="Shiryaev A."/>
            <person name="Soop K."/>
            <person name="Spirin V."/>
            <person name="Szebenyi C."/>
            <person name="Tomsovsky M."/>
            <person name="Tulloss R.E."/>
            <person name="Uehling J."/>
            <person name="Grigoriev I.V."/>
            <person name="Vagvolgyi C."/>
            <person name="Papp T."/>
            <person name="Martin F.M."/>
            <person name="Miettinen O."/>
            <person name="Hibbett D.S."/>
            <person name="Nagy L.G."/>
        </authorList>
    </citation>
    <scope>NUCLEOTIDE SEQUENCE [LARGE SCALE GENOMIC DNA]</scope>
    <source>
        <strain evidence="2 3">CBS 962.96</strain>
    </source>
</reference>
<sequence length="209" mass="23602">MNAPTTLQSLQPSLILSSQSGIIKHSVRGDIDNYTLLSRCASCTAFCCRPLHPLPPLCLTLSELKKFMDELNDTIQRCTAEGQRTDFMDCVSSIWVSSRLVNHCPEHCKVFASLQAQVLRVSALVCNFQFLPFATAHRNGSVSTCLILKDVIAHERRVRDEVKDQYHHMLNSEERRRRRRGPNANADTGSFGWTTSLLQRFRIPGQGDQ</sequence>
<feature type="region of interest" description="Disordered" evidence="1">
    <location>
        <begin position="170"/>
        <end position="191"/>
    </location>
</feature>
<name>A0A4S8KTL1_DENBC</name>
<accession>A0A4S8KTL1</accession>
<dbReference type="EMBL" id="ML180071">
    <property type="protein sequence ID" value="THU79149.1"/>
    <property type="molecule type" value="Genomic_DNA"/>
</dbReference>
<gene>
    <name evidence="2" type="ORF">K435DRAFT_875833</name>
</gene>
<keyword evidence="3" id="KW-1185">Reference proteome</keyword>
<evidence type="ECO:0000313" key="2">
    <source>
        <dbReference type="EMBL" id="THU79149.1"/>
    </source>
</evidence>
<organism evidence="2 3">
    <name type="scientific">Dendrothele bispora (strain CBS 962.96)</name>
    <dbReference type="NCBI Taxonomy" id="1314807"/>
    <lineage>
        <taxon>Eukaryota</taxon>
        <taxon>Fungi</taxon>
        <taxon>Dikarya</taxon>
        <taxon>Basidiomycota</taxon>
        <taxon>Agaricomycotina</taxon>
        <taxon>Agaricomycetes</taxon>
        <taxon>Agaricomycetidae</taxon>
        <taxon>Agaricales</taxon>
        <taxon>Agaricales incertae sedis</taxon>
        <taxon>Dendrothele</taxon>
    </lineage>
</organism>
<evidence type="ECO:0000256" key="1">
    <source>
        <dbReference type="SAM" id="MobiDB-lite"/>
    </source>
</evidence>
<protein>
    <submittedName>
        <fullName evidence="2">Uncharacterized protein</fullName>
    </submittedName>
</protein>
<proteinExistence type="predicted"/>
<evidence type="ECO:0000313" key="3">
    <source>
        <dbReference type="Proteomes" id="UP000297245"/>
    </source>
</evidence>
<dbReference type="AlphaFoldDB" id="A0A4S8KTL1"/>